<gene>
    <name evidence="3" type="ORF">G3I66_14480</name>
</gene>
<accession>A0A6G3TCV7</accession>
<evidence type="ECO:0000256" key="1">
    <source>
        <dbReference type="SAM" id="MobiDB-lite"/>
    </source>
</evidence>
<dbReference type="InterPro" id="IPR004919">
    <property type="entry name" value="GmrSD_N"/>
</dbReference>
<dbReference type="PANTHER" id="PTHR39639:SF1">
    <property type="entry name" value="DUF262 DOMAIN-CONTAINING PROTEIN"/>
    <property type="match status" value="1"/>
</dbReference>
<feature type="domain" description="GmrSD restriction endonucleases N-terminal" evidence="2">
    <location>
        <begin position="69"/>
        <end position="207"/>
    </location>
</feature>
<organism evidence="3 4">
    <name type="scientific">Streptomyces rubrogriseus</name>
    <dbReference type="NCBI Taxonomy" id="194673"/>
    <lineage>
        <taxon>Bacteria</taxon>
        <taxon>Bacillati</taxon>
        <taxon>Actinomycetota</taxon>
        <taxon>Actinomycetes</taxon>
        <taxon>Kitasatosporales</taxon>
        <taxon>Streptomycetaceae</taxon>
        <taxon>Streptomyces</taxon>
        <taxon>Streptomyces violaceoruber group</taxon>
    </lineage>
</organism>
<dbReference type="PANTHER" id="PTHR39639">
    <property type="entry name" value="CHROMOSOME 16, WHOLE GENOME SHOTGUN SEQUENCE"/>
    <property type="match status" value="1"/>
</dbReference>
<evidence type="ECO:0000313" key="3">
    <source>
        <dbReference type="EMBL" id="NEC34376.1"/>
    </source>
</evidence>
<sequence>MTDDNVTRSNSEVEDEGLTPEEVEDLSSAEPEAEPVTYTGTDFDVEGLVRRLERGDIAIPTFGHGDASLEVAGFQRGFVWRRPQMDRFIESLLMGYPIPGIMLVQQVDRRYLVLDGQQRLRTLGAFYRGLHAGKEFTLENVADEFKGLSYRTLSPEQRRQLDNTFIQATIVKTDGTNESLESIYQVFERLNSGGTQLTPHEIRIALYPGPFVDFLEELNRSPVWRSLYGTKSLRLRDQELILRIIALYYAASEYFRPQKKFLNEFLGEHRNLESLDRDKISELFAAASDLLWEGPGRSALRFQSSQVNAALTEALYVGLMRRLNSEPPPSADSVTGAVRAFTVNKEAMATIAGSTATEEYVRKRIEMATRQFSQI</sequence>
<dbReference type="RefSeq" id="WP_164274362.1">
    <property type="nucleotide sequence ID" value="NZ_JAAGMQ010000413.1"/>
</dbReference>
<dbReference type="AlphaFoldDB" id="A0A6G3TCV7"/>
<feature type="region of interest" description="Disordered" evidence="1">
    <location>
        <begin position="1"/>
        <end position="40"/>
    </location>
</feature>
<dbReference type="Proteomes" id="UP000475666">
    <property type="component" value="Unassembled WGS sequence"/>
</dbReference>
<dbReference type="Pfam" id="PF03235">
    <property type="entry name" value="GmrSD_N"/>
    <property type="match status" value="1"/>
</dbReference>
<evidence type="ECO:0000313" key="4">
    <source>
        <dbReference type="Proteomes" id="UP000475666"/>
    </source>
</evidence>
<comment type="caution">
    <text evidence="3">The sequence shown here is derived from an EMBL/GenBank/DDBJ whole genome shotgun (WGS) entry which is preliminary data.</text>
</comment>
<dbReference type="EMBL" id="JAAGMQ010000413">
    <property type="protein sequence ID" value="NEC34376.1"/>
    <property type="molecule type" value="Genomic_DNA"/>
</dbReference>
<protein>
    <submittedName>
        <fullName evidence="3">DUF262 domain-containing protein</fullName>
    </submittedName>
</protein>
<reference evidence="3 4" key="1">
    <citation type="submission" date="2020-01" db="EMBL/GenBank/DDBJ databases">
        <title>Insect and environment-associated Actinomycetes.</title>
        <authorList>
            <person name="Currrie C."/>
            <person name="Chevrette M."/>
            <person name="Carlson C."/>
            <person name="Stubbendieck R."/>
            <person name="Wendt-Pienkowski E."/>
        </authorList>
    </citation>
    <scope>NUCLEOTIDE SEQUENCE [LARGE SCALE GENOMIC DNA]</scope>
    <source>
        <strain evidence="3 4">SID7739</strain>
    </source>
</reference>
<feature type="compositionally biased region" description="Acidic residues" evidence="1">
    <location>
        <begin position="12"/>
        <end position="33"/>
    </location>
</feature>
<evidence type="ECO:0000259" key="2">
    <source>
        <dbReference type="Pfam" id="PF03235"/>
    </source>
</evidence>
<name>A0A6G3TCV7_9ACTN</name>
<proteinExistence type="predicted"/>